<reference evidence="9" key="1">
    <citation type="submission" date="2019-11" db="EMBL/GenBank/DDBJ databases">
        <title>Microbial mats filling the niche in hypersaline microbial mats.</title>
        <authorList>
            <person name="Wong H.L."/>
            <person name="Macleod F.I."/>
            <person name="White R.A. III"/>
            <person name="Burns B.P."/>
        </authorList>
    </citation>
    <scope>NUCLEOTIDE SEQUENCE</scope>
    <source>
        <strain evidence="9">Rbin_158</strain>
    </source>
</reference>
<dbReference type="SUPFAM" id="SSF54862">
    <property type="entry name" value="4Fe-4S ferredoxins"/>
    <property type="match status" value="1"/>
</dbReference>
<dbReference type="InterPro" id="IPR052378">
    <property type="entry name" value="NosR_regulator"/>
</dbReference>
<dbReference type="EMBL" id="WJJP01000018">
    <property type="protein sequence ID" value="MBD3323070.1"/>
    <property type="molecule type" value="Genomic_DNA"/>
</dbReference>
<feature type="transmembrane region" description="Helical" evidence="7">
    <location>
        <begin position="16"/>
        <end position="34"/>
    </location>
</feature>
<dbReference type="GO" id="GO:0005886">
    <property type="term" value="C:plasma membrane"/>
    <property type="evidence" value="ECO:0007669"/>
    <property type="project" value="UniProtKB-SubCell"/>
</dbReference>
<dbReference type="PANTHER" id="PTHR30224">
    <property type="entry name" value="ELECTRON TRANSPORT PROTEIN"/>
    <property type="match status" value="1"/>
</dbReference>
<dbReference type="PROSITE" id="PS00198">
    <property type="entry name" value="4FE4S_FER_1"/>
    <property type="match status" value="2"/>
</dbReference>
<keyword evidence="4" id="KW-0408">Iron</keyword>
<sequence length="244" mass="27436">AYTHIAGGFGELYDEFLIGTLFLLVGVIGSLWLPNNFCRYFCPMGAFLALLSKISPTRIYRNETTCIDCKRCDRVCPAQIDISTQPNVKSAECLSCGDCVNICPVENTLVYKMRNTFPLRWIVYGVAALVIFFGTVFVAKQANLWQTNFANAGQVITDDSGVKNPYLIKGSMTLDSISQEFNVPIEAFLEKFNLPADLDSSQMLKNIAHPNNLEVEAFREFIIEYLQQQNPDLTFEQPATMEDH</sequence>
<dbReference type="InterPro" id="IPR017900">
    <property type="entry name" value="4Fe4S_Fe_S_CS"/>
</dbReference>
<keyword evidence="5" id="KW-0411">Iron-sulfur</keyword>
<keyword evidence="7" id="KW-1133">Transmembrane helix</keyword>
<feature type="domain" description="4Fe-4S ferredoxin-type" evidence="8">
    <location>
        <begin position="84"/>
        <end position="114"/>
    </location>
</feature>
<evidence type="ECO:0000256" key="6">
    <source>
        <dbReference type="ARBA" id="ARBA00023136"/>
    </source>
</evidence>
<evidence type="ECO:0000256" key="2">
    <source>
        <dbReference type="ARBA" id="ARBA00022475"/>
    </source>
</evidence>
<evidence type="ECO:0000313" key="10">
    <source>
        <dbReference type="Proteomes" id="UP000649604"/>
    </source>
</evidence>
<dbReference type="Gene3D" id="3.30.70.20">
    <property type="match status" value="1"/>
</dbReference>
<dbReference type="GO" id="GO:0051536">
    <property type="term" value="F:iron-sulfur cluster binding"/>
    <property type="evidence" value="ECO:0007669"/>
    <property type="project" value="UniProtKB-KW"/>
</dbReference>
<proteinExistence type="predicted"/>
<dbReference type="Pfam" id="PF12801">
    <property type="entry name" value="Fer4_5"/>
    <property type="match status" value="1"/>
</dbReference>
<evidence type="ECO:0000256" key="3">
    <source>
        <dbReference type="ARBA" id="ARBA00022723"/>
    </source>
</evidence>
<feature type="domain" description="4Fe-4S ferredoxin-type" evidence="8">
    <location>
        <begin position="57"/>
        <end position="80"/>
    </location>
</feature>
<dbReference type="InterPro" id="IPR017896">
    <property type="entry name" value="4Fe4S_Fe-S-bd"/>
</dbReference>
<keyword evidence="3" id="KW-0479">Metal-binding</keyword>
<comment type="caution">
    <text evidence="9">The sequence shown here is derived from an EMBL/GenBank/DDBJ whole genome shotgun (WGS) entry which is preliminary data.</text>
</comment>
<keyword evidence="7" id="KW-0812">Transmembrane</keyword>
<dbReference type="PROSITE" id="PS51379">
    <property type="entry name" value="4FE4S_FER_2"/>
    <property type="match status" value="2"/>
</dbReference>
<comment type="subcellular location">
    <subcellularLocation>
        <location evidence="1">Cell membrane</location>
    </subcellularLocation>
</comment>
<evidence type="ECO:0000256" key="5">
    <source>
        <dbReference type="ARBA" id="ARBA00023014"/>
    </source>
</evidence>
<feature type="non-terminal residue" evidence="9">
    <location>
        <position position="1"/>
    </location>
</feature>
<evidence type="ECO:0000256" key="4">
    <source>
        <dbReference type="ARBA" id="ARBA00023004"/>
    </source>
</evidence>
<evidence type="ECO:0000256" key="1">
    <source>
        <dbReference type="ARBA" id="ARBA00004236"/>
    </source>
</evidence>
<keyword evidence="6 7" id="KW-0472">Membrane</keyword>
<organism evidence="9 10">
    <name type="scientific">candidate division KSB3 bacterium</name>
    <dbReference type="NCBI Taxonomy" id="2044937"/>
    <lineage>
        <taxon>Bacteria</taxon>
        <taxon>candidate division KSB3</taxon>
    </lineage>
</organism>
<keyword evidence="2" id="KW-1003">Cell membrane</keyword>
<protein>
    <submittedName>
        <fullName evidence="9">4Fe-4S dicluster domain-containing protein</fullName>
    </submittedName>
</protein>
<dbReference type="Proteomes" id="UP000649604">
    <property type="component" value="Unassembled WGS sequence"/>
</dbReference>
<dbReference type="PANTHER" id="PTHR30224:SF4">
    <property type="entry name" value="ELECTRON TRANSPORT PROTEIN YCCM-RELATED"/>
    <property type="match status" value="1"/>
</dbReference>
<accession>A0A9D5Q412</accession>
<dbReference type="GO" id="GO:0046872">
    <property type="term" value="F:metal ion binding"/>
    <property type="evidence" value="ECO:0007669"/>
    <property type="project" value="UniProtKB-KW"/>
</dbReference>
<evidence type="ECO:0000256" key="7">
    <source>
        <dbReference type="SAM" id="Phobius"/>
    </source>
</evidence>
<evidence type="ECO:0000313" key="9">
    <source>
        <dbReference type="EMBL" id="MBD3323070.1"/>
    </source>
</evidence>
<evidence type="ECO:0000259" key="8">
    <source>
        <dbReference type="PROSITE" id="PS51379"/>
    </source>
</evidence>
<dbReference type="AlphaFoldDB" id="A0A9D5Q412"/>
<dbReference type="Pfam" id="PF13237">
    <property type="entry name" value="Fer4_10"/>
    <property type="match status" value="1"/>
</dbReference>
<gene>
    <name evidence="9" type="ORF">GF339_00710</name>
</gene>
<feature type="transmembrane region" description="Helical" evidence="7">
    <location>
        <begin position="121"/>
        <end position="139"/>
    </location>
</feature>
<name>A0A9D5Q412_9BACT</name>